<keyword evidence="1" id="KW-0378">Hydrolase</keyword>
<dbReference type="PROSITE" id="PS00893">
    <property type="entry name" value="NUDIX_BOX"/>
    <property type="match status" value="1"/>
</dbReference>
<evidence type="ECO:0000313" key="3">
    <source>
        <dbReference type="EMBL" id="GAA0946284.1"/>
    </source>
</evidence>
<dbReference type="CDD" id="cd04697">
    <property type="entry name" value="NUDIX_Hydrolase"/>
    <property type="match status" value="1"/>
</dbReference>
<feature type="domain" description="Nudix hydrolase" evidence="2">
    <location>
        <begin position="28"/>
        <end position="162"/>
    </location>
</feature>
<keyword evidence="4" id="KW-1185">Reference proteome</keyword>
<dbReference type="Gene3D" id="3.30.200.20">
    <property type="entry name" value="Phosphorylase Kinase, domain 1"/>
    <property type="match status" value="1"/>
</dbReference>
<reference evidence="3 4" key="1">
    <citation type="journal article" date="2019" name="Int. J. Syst. Evol. Microbiol.">
        <title>The Global Catalogue of Microorganisms (GCM) 10K type strain sequencing project: providing services to taxonomists for standard genome sequencing and annotation.</title>
        <authorList>
            <consortium name="The Broad Institute Genomics Platform"/>
            <consortium name="The Broad Institute Genome Sequencing Center for Infectious Disease"/>
            <person name="Wu L."/>
            <person name="Ma J."/>
        </authorList>
    </citation>
    <scope>NUCLEOTIDE SEQUENCE [LARGE SCALE GENOMIC DNA]</scope>
    <source>
        <strain evidence="3 4">JCM 10977</strain>
    </source>
</reference>
<sequence length="411" mass="45311">MDELVALLDSDGRVCGSAPRSVMRRENLRHGATGVLVRNSAGEIYVHRRTPTKDVYPHRYDFAAGGVVAAGEDPYDAVVRELDEELGITGVELTRLPEGDYADDHTSYRAYLYTCVWDGPVKHQPEEVEWGAWMSPADLVAKFDEWSFMPDTVALLGPLVRTYALTIDDNGWDSRAWLDGEWLNREPRREAVRPRLLAETTLMPWLAPQLPVPVPVPEQTQYGVRHRVLLGRPLEEGSTALGRELGEFLSALHSVDPAEAAARGAVDAATAAAAKTVFLDECRAQVVPLLPDHARQTALELLARVATTRTALVHGDLGDEHILVQDGRIGGVIDWTDAEIGDPALDLSWLLNDAPDGIATGLAETYDLTPVLRQRALDWHRLAPWYGVHRGLLLDLPDDVESGLAEILTRL</sequence>
<dbReference type="InterPro" id="IPR000086">
    <property type="entry name" value="NUDIX_hydrolase_dom"/>
</dbReference>
<dbReference type="SUPFAM" id="SSF56112">
    <property type="entry name" value="Protein kinase-like (PK-like)"/>
    <property type="match status" value="1"/>
</dbReference>
<organism evidence="3 4">
    <name type="scientific">Kribbella koreensis</name>
    <dbReference type="NCBI Taxonomy" id="57909"/>
    <lineage>
        <taxon>Bacteria</taxon>
        <taxon>Bacillati</taxon>
        <taxon>Actinomycetota</taxon>
        <taxon>Actinomycetes</taxon>
        <taxon>Propionibacteriales</taxon>
        <taxon>Kribbellaceae</taxon>
        <taxon>Kribbella</taxon>
    </lineage>
</organism>
<dbReference type="InterPro" id="IPR015797">
    <property type="entry name" value="NUDIX_hydrolase-like_dom_sf"/>
</dbReference>
<dbReference type="InterPro" id="IPR011009">
    <property type="entry name" value="Kinase-like_dom_sf"/>
</dbReference>
<dbReference type="PANTHER" id="PTHR10885">
    <property type="entry name" value="ISOPENTENYL-DIPHOSPHATE DELTA-ISOMERASE"/>
    <property type="match status" value="1"/>
</dbReference>
<dbReference type="Pfam" id="PF00293">
    <property type="entry name" value="NUDIX"/>
    <property type="match status" value="1"/>
</dbReference>
<accession>A0ABN1QR67</accession>
<dbReference type="InterPro" id="IPR002575">
    <property type="entry name" value="Aminoglycoside_PTrfase"/>
</dbReference>
<dbReference type="PANTHER" id="PTHR10885:SF0">
    <property type="entry name" value="ISOPENTENYL-DIPHOSPHATE DELTA-ISOMERASE"/>
    <property type="match status" value="1"/>
</dbReference>
<evidence type="ECO:0000313" key="4">
    <source>
        <dbReference type="Proteomes" id="UP001500542"/>
    </source>
</evidence>
<dbReference type="Pfam" id="PF01636">
    <property type="entry name" value="APH"/>
    <property type="match status" value="1"/>
</dbReference>
<dbReference type="RefSeq" id="WP_343972493.1">
    <property type="nucleotide sequence ID" value="NZ_BAAAHK010000009.1"/>
</dbReference>
<dbReference type="SUPFAM" id="SSF55811">
    <property type="entry name" value="Nudix"/>
    <property type="match status" value="1"/>
</dbReference>
<proteinExistence type="predicted"/>
<dbReference type="PROSITE" id="PS51462">
    <property type="entry name" value="NUDIX"/>
    <property type="match status" value="1"/>
</dbReference>
<evidence type="ECO:0000256" key="1">
    <source>
        <dbReference type="ARBA" id="ARBA00022801"/>
    </source>
</evidence>
<dbReference type="EMBL" id="BAAAHK010000009">
    <property type="protein sequence ID" value="GAA0946284.1"/>
    <property type="molecule type" value="Genomic_DNA"/>
</dbReference>
<evidence type="ECO:0000259" key="2">
    <source>
        <dbReference type="PROSITE" id="PS51462"/>
    </source>
</evidence>
<dbReference type="Gene3D" id="3.90.79.10">
    <property type="entry name" value="Nucleoside Triphosphate Pyrophosphohydrolase"/>
    <property type="match status" value="1"/>
</dbReference>
<gene>
    <name evidence="3" type="ORF">GCM10009554_41930</name>
</gene>
<dbReference type="Gene3D" id="3.90.1200.10">
    <property type="match status" value="1"/>
</dbReference>
<dbReference type="Proteomes" id="UP001500542">
    <property type="component" value="Unassembled WGS sequence"/>
</dbReference>
<dbReference type="InterPro" id="IPR020084">
    <property type="entry name" value="NUDIX_hydrolase_CS"/>
</dbReference>
<protein>
    <recommendedName>
        <fullName evidence="2">Nudix hydrolase domain-containing protein</fullName>
    </recommendedName>
</protein>
<name>A0ABN1QR67_9ACTN</name>
<comment type="caution">
    <text evidence="3">The sequence shown here is derived from an EMBL/GenBank/DDBJ whole genome shotgun (WGS) entry which is preliminary data.</text>
</comment>